<gene>
    <name evidence="4" type="ORF">CMU_007090</name>
</gene>
<dbReference type="Proteomes" id="UP000001460">
    <property type="component" value="Unassembled WGS sequence"/>
</dbReference>
<sequence>MTGNSRGYRDPRRSLLIRSLRFETPPSLVRRVFERFGQIRDVYLPVDFHTKRPRGFGFVEYVEESDALAAIQRMNGANLDGSQIHVTFAQEGRKSPESMRHRDNENYYTRRSIDSRYNSSHYRFDPYRRHSSYRSRDFHYSRRSKSPYIRDDRRYSDRRYDYRRIDDRRKYNDNYRSGHHYIRREEERSVETDSDVSHWKSSNRENTGTEMRDISSEINYDNVRSYSPVNRRCVSVSHSESPAN</sequence>
<dbReference type="InterPro" id="IPR050441">
    <property type="entry name" value="RBM"/>
</dbReference>
<dbReference type="RefSeq" id="XP_002140569.1">
    <property type="nucleotide sequence ID" value="XM_002140533.1"/>
</dbReference>
<feature type="compositionally biased region" description="Basic and acidic residues" evidence="2">
    <location>
        <begin position="186"/>
        <end position="198"/>
    </location>
</feature>
<keyword evidence="1" id="KW-0694">RNA-binding</keyword>
<dbReference type="InterPro" id="IPR012677">
    <property type="entry name" value="Nucleotide-bd_a/b_plait_sf"/>
</dbReference>
<reference evidence="4" key="1">
    <citation type="submission" date="2008-06" db="EMBL/GenBank/DDBJ databases">
        <authorList>
            <person name="Lorenzi H."/>
            <person name="Inman J."/>
            <person name="Miller J."/>
            <person name="Schobel S."/>
            <person name="Amedeo P."/>
            <person name="Caler E.V."/>
            <person name="da Silva J."/>
        </authorList>
    </citation>
    <scope>NUCLEOTIDE SEQUENCE [LARGE SCALE GENOMIC DNA]</scope>
    <source>
        <strain evidence="4">RN66</strain>
    </source>
</reference>
<organism evidence="4 5">
    <name type="scientific">Cryptosporidium muris (strain RN66)</name>
    <dbReference type="NCBI Taxonomy" id="441375"/>
    <lineage>
        <taxon>Eukaryota</taxon>
        <taxon>Sar</taxon>
        <taxon>Alveolata</taxon>
        <taxon>Apicomplexa</taxon>
        <taxon>Conoidasida</taxon>
        <taxon>Coccidia</taxon>
        <taxon>Eucoccidiorida</taxon>
        <taxon>Eimeriorina</taxon>
        <taxon>Cryptosporidiidae</taxon>
        <taxon>Cryptosporidium</taxon>
    </lineage>
</organism>
<evidence type="ECO:0000313" key="5">
    <source>
        <dbReference type="Proteomes" id="UP000001460"/>
    </source>
</evidence>
<feature type="region of interest" description="Disordered" evidence="2">
    <location>
        <begin position="90"/>
        <end position="112"/>
    </location>
</feature>
<dbReference type="Pfam" id="PF00076">
    <property type="entry name" value="RRM_1"/>
    <property type="match status" value="1"/>
</dbReference>
<dbReference type="SMART" id="SM00360">
    <property type="entry name" value="RRM"/>
    <property type="match status" value="1"/>
</dbReference>
<dbReference type="InterPro" id="IPR000504">
    <property type="entry name" value="RRM_dom"/>
</dbReference>
<feature type="domain" description="RRM" evidence="3">
    <location>
        <begin position="13"/>
        <end position="91"/>
    </location>
</feature>
<accession>B6ADC9</accession>
<dbReference type="GO" id="GO:0003723">
    <property type="term" value="F:RNA binding"/>
    <property type="evidence" value="ECO:0007669"/>
    <property type="project" value="UniProtKB-UniRule"/>
</dbReference>
<dbReference type="STRING" id="441375.B6ADC9"/>
<evidence type="ECO:0000256" key="1">
    <source>
        <dbReference type="PROSITE-ProRule" id="PRU00176"/>
    </source>
</evidence>
<dbReference type="OrthoDB" id="439808at2759"/>
<dbReference type="SUPFAM" id="SSF54928">
    <property type="entry name" value="RNA-binding domain, RBD"/>
    <property type="match status" value="1"/>
</dbReference>
<name>B6ADC9_CRYMR</name>
<feature type="compositionally biased region" description="Basic and acidic residues" evidence="2">
    <location>
        <begin position="91"/>
        <end position="105"/>
    </location>
</feature>
<feature type="region of interest" description="Disordered" evidence="2">
    <location>
        <begin position="186"/>
        <end position="216"/>
    </location>
</feature>
<dbReference type="EMBL" id="DS989729">
    <property type="protein sequence ID" value="EEA06220.1"/>
    <property type="molecule type" value="Genomic_DNA"/>
</dbReference>
<dbReference type="AlphaFoldDB" id="B6ADC9"/>
<evidence type="ECO:0000313" key="4">
    <source>
        <dbReference type="EMBL" id="EEA06220.1"/>
    </source>
</evidence>
<dbReference type="Gene3D" id="3.30.70.330">
    <property type="match status" value="1"/>
</dbReference>
<dbReference type="InterPro" id="IPR035979">
    <property type="entry name" value="RBD_domain_sf"/>
</dbReference>
<protein>
    <submittedName>
        <fullName evidence="4">RNA recognition motif. family protein</fullName>
    </submittedName>
</protein>
<dbReference type="PROSITE" id="PS50102">
    <property type="entry name" value="RRM"/>
    <property type="match status" value="1"/>
</dbReference>
<keyword evidence="5" id="KW-1185">Reference proteome</keyword>
<evidence type="ECO:0000259" key="3">
    <source>
        <dbReference type="PROSITE" id="PS50102"/>
    </source>
</evidence>
<evidence type="ECO:0000256" key="2">
    <source>
        <dbReference type="SAM" id="MobiDB-lite"/>
    </source>
</evidence>
<dbReference type="GeneID" id="6995813"/>
<proteinExistence type="predicted"/>
<dbReference type="VEuPathDB" id="CryptoDB:CMU_007090"/>
<dbReference type="eggNOG" id="KOG0118">
    <property type="taxonomic scope" value="Eukaryota"/>
</dbReference>
<dbReference type="OMA" id="HYIRREE"/>
<dbReference type="PANTHER" id="PTHR48034">
    <property type="entry name" value="TRANSFORMER-2 SEX-DETERMINING PROTEIN-RELATED"/>
    <property type="match status" value="1"/>
</dbReference>